<protein>
    <recommendedName>
        <fullName evidence="4">Pyroglutamyl peptidase</fullName>
    </recommendedName>
</protein>
<evidence type="ECO:0000313" key="2">
    <source>
        <dbReference type="EMBL" id="MFD1719580.1"/>
    </source>
</evidence>
<evidence type="ECO:0008006" key="4">
    <source>
        <dbReference type="Google" id="ProtNLM"/>
    </source>
</evidence>
<dbReference type="InterPro" id="IPR036440">
    <property type="entry name" value="Peptidase_C15-like_sf"/>
</dbReference>
<accession>A0ABW4L814</accession>
<reference evidence="3" key="1">
    <citation type="journal article" date="2019" name="Int. J. Syst. Evol. Microbiol.">
        <title>The Global Catalogue of Microorganisms (GCM) 10K type strain sequencing project: providing services to taxonomists for standard genome sequencing and annotation.</title>
        <authorList>
            <consortium name="The Broad Institute Genomics Platform"/>
            <consortium name="The Broad Institute Genome Sequencing Center for Infectious Disease"/>
            <person name="Wu L."/>
            <person name="Ma J."/>
        </authorList>
    </citation>
    <scope>NUCLEOTIDE SEQUENCE [LARGE SCALE GENOMIC DNA]</scope>
    <source>
        <strain evidence="3">JCM 17130</strain>
    </source>
</reference>
<organism evidence="2 3">
    <name type="scientific">Georgenia deserti</name>
    <dbReference type="NCBI Taxonomy" id="2093781"/>
    <lineage>
        <taxon>Bacteria</taxon>
        <taxon>Bacillati</taxon>
        <taxon>Actinomycetota</taxon>
        <taxon>Actinomycetes</taxon>
        <taxon>Micrococcales</taxon>
        <taxon>Bogoriellaceae</taxon>
        <taxon>Georgenia</taxon>
    </lineage>
</organism>
<comment type="caution">
    <text evidence="2">The sequence shown here is derived from an EMBL/GenBank/DDBJ whole genome shotgun (WGS) entry which is preliminary data.</text>
</comment>
<dbReference type="Proteomes" id="UP001597277">
    <property type="component" value="Unassembled WGS sequence"/>
</dbReference>
<gene>
    <name evidence="2" type="ORF">ACFSE6_17180</name>
</gene>
<dbReference type="RefSeq" id="WP_388010165.1">
    <property type="nucleotide sequence ID" value="NZ_JBHUEE010000011.1"/>
</dbReference>
<name>A0ABW4L814_9MICO</name>
<evidence type="ECO:0000313" key="3">
    <source>
        <dbReference type="Proteomes" id="UP001597277"/>
    </source>
</evidence>
<sequence>MSIEESRLELRLPDEGDPTGPQPVPFASQMILGGGFEDVAPVLQAALDTTATPDEAEQVITDHGLGLWRAAVDRAQGRVGRGDLPPADDRPLYWTRLLASTTIRHWTPGFDLDEDRREGLLEAFDRASRGAASVDFPDDGVRILVSGFDPYTLDGGATGPAAETAGNNLRHGNPSGAAALALHGTEYVRSDGRTVRIQAYVLPVSYSRFARGYLEDTVGPWMRPGPQRLHASITVSQGSGSQFNLEEYNARYHAGRADNDGEQPAPSTDAVAVPADSPEVFIQVPQRWGGPEEFDLHDPPQWTRTSLPVEAMITARTGADVPRPAASRWPETDVAFGVVWNTRFEEIPDPAHAERAVRNDPVPHGFPPPEPPVAPGAGSISYRGGGGNYLSNESAYRNTLLRDRLSGGAAVAAGHIHTPDMHHFATQFGGSDELFEETRQAIVTQTAALVRAAAERV</sequence>
<feature type="region of interest" description="Disordered" evidence="1">
    <location>
        <begin position="1"/>
        <end position="22"/>
    </location>
</feature>
<proteinExistence type="predicted"/>
<feature type="compositionally biased region" description="Basic and acidic residues" evidence="1">
    <location>
        <begin position="1"/>
        <end position="14"/>
    </location>
</feature>
<evidence type="ECO:0000256" key="1">
    <source>
        <dbReference type="SAM" id="MobiDB-lite"/>
    </source>
</evidence>
<keyword evidence="3" id="KW-1185">Reference proteome</keyword>
<dbReference type="Gene3D" id="3.40.630.20">
    <property type="entry name" value="Peptidase C15, pyroglutamyl peptidase I-like"/>
    <property type="match status" value="1"/>
</dbReference>
<dbReference type="SUPFAM" id="SSF53182">
    <property type="entry name" value="Pyrrolidone carboxyl peptidase (pyroglutamate aminopeptidase)"/>
    <property type="match status" value="1"/>
</dbReference>
<dbReference type="EMBL" id="JBHUEE010000011">
    <property type="protein sequence ID" value="MFD1719580.1"/>
    <property type="molecule type" value="Genomic_DNA"/>
</dbReference>